<comment type="caution">
    <text evidence="2">The sequence shown here is derived from an EMBL/GenBank/DDBJ whole genome shotgun (WGS) entry which is preliminary data.</text>
</comment>
<dbReference type="OrthoDB" id="9779041at2"/>
<dbReference type="SUPFAM" id="SSF51735">
    <property type="entry name" value="NAD(P)-binding Rossmann-fold domains"/>
    <property type="match status" value="1"/>
</dbReference>
<reference evidence="2 3" key="1">
    <citation type="journal article" date="2010" name="J. Bacteriol.">
        <title>Genome sequence of Lentisphaera araneosa HTCC2155T, the type species of the order Lentisphaerales in the phylum Lentisphaerae.</title>
        <authorList>
            <person name="Thrash J.C."/>
            <person name="Cho J.C."/>
            <person name="Vergin K.L."/>
            <person name="Morris R.M."/>
            <person name="Giovannoni S.J."/>
        </authorList>
    </citation>
    <scope>NUCLEOTIDE SEQUENCE [LARGE SCALE GENOMIC DNA]</scope>
    <source>
        <strain evidence="2 3">HTCC2155</strain>
    </source>
</reference>
<dbReference type="EMBL" id="ABCK01000034">
    <property type="protein sequence ID" value="EDM25197.1"/>
    <property type="molecule type" value="Genomic_DNA"/>
</dbReference>
<evidence type="ECO:0000259" key="1">
    <source>
        <dbReference type="Pfam" id="PF16363"/>
    </source>
</evidence>
<proteinExistence type="predicted"/>
<dbReference type="AlphaFoldDB" id="A6DT22"/>
<dbReference type="eggNOG" id="COG0451">
    <property type="taxonomic scope" value="Bacteria"/>
</dbReference>
<name>A6DT22_9BACT</name>
<dbReference type="Proteomes" id="UP000004947">
    <property type="component" value="Unassembled WGS sequence"/>
</dbReference>
<dbReference type="Pfam" id="PF16363">
    <property type="entry name" value="GDP_Man_Dehyd"/>
    <property type="match status" value="1"/>
</dbReference>
<dbReference type="RefSeq" id="WP_007280972.1">
    <property type="nucleotide sequence ID" value="NZ_ABCK01000034.1"/>
</dbReference>
<dbReference type="Gene3D" id="3.40.50.720">
    <property type="entry name" value="NAD(P)-binding Rossmann-like Domain"/>
    <property type="match status" value="1"/>
</dbReference>
<dbReference type="InterPro" id="IPR016040">
    <property type="entry name" value="NAD(P)-bd_dom"/>
</dbReference>
<evidence type="ECO:0000313" key="2">
    <source>
        <dbReference type="EMBL" id="EDM25197.1"/>
    </source>
</evidence>
<organism evidence="2 3">
    <name type="scientific">Lentisphaera araneosa HTCC2155</name>
    <dbReference type="NCBI Taxonomy" id="313628"/>
    <lineage>
        <taxon>Bacteria</taxon>
        <taxon>Pseudomonadati</taxon>
        <taxon>Lentisphaerota</taxon>
        <taxon>Lentisphaeria</taxon>
        <taxon>Lentisphaerales</taxon>
        <taxon>Lentisphaeraceae</taxon>
        <taxon>Lentisphaera</taxon>
    </lineage>
</organism>
<dbReference type="NCBIfam" id="TIGR02622">
    <property type="entry name" value="CDP_4_6_dhtase"/>
    <property type="match status" value="1"/>
</dbReference>
<keyword evidence="3" id="KW-1185">Reference proteome</keyword>
<dbReference type="Gene3D" id="3.90.25.10">
    <property type="entry name" value="UDP-galactose 4-epimerase, domain 1"/>
    <property type="match status" value="1"/>
</dbReference>
<sequence>MESMELSFYKDKRVLVTGHTGFKGSWLCQWLEILGAQVFGYSKKLEVKDHFSELALEGDFTTGDICNFDHLNNQIKRIQPEIIFHLAAQPLVRDSYEDPLGTYQTNVMGTGHVLQACRGVDSIKAIICITTDKCYENKEWLWGYRENEPMGGYDPYSASKACAELLISSFRRSFFNLDDYGLKHHTLIASARAGNVIAGGDWSKDRLIPDVIKATMNKEKVFIRSPHSIRPWQHVLDCLYGYLLLGSKLLQRKKECAQAWNFGPADSDIRSVEDILEMSKAVWNEIDYELNESLADLHEAKLLKLDSSQANVKLDWQPLWNCEQSIQRTVAWYKNSIENKTINTVNDINDYMRELSERS</sequence>
<dbReference type="InterPro" id="IPR013445">
    <property type="entry name" value="CDP_4_6_deHydtase"/>
</dbReference>
<dbReference type="InterPro" id="IPR036291">
    <property type="entry name" value="NAD(P)-bd_dom_sf"/>
</dbReference>
<gene>
    <name evidence="2" type="ORF">LNTAR_03174</name>
</gene>
<dbReference type="STRING" id="313628.LNTAR_03174"/>
<dbReference type="PANTHER" id="PTHR43000">
    <property type="entry name" value="DTDP-D-GLUCOSE 4,6-DEHYDRATASE-RELATED"/>
    <property type="match status" value="1"/>
</dbReference>
<evidence type="ECO:0000313" key="3">
    <source>
        <dbReference type="Proteomes" id="UP000004947"/>
    </source>
</evidence>
<dbReference type="CDD" id="cd05252">
    <property type="entry name" value="CDP_GD_SDR_e"/>
    <property type="match status" value="1"/>
</dbReference>
<protein>
    <submittedName>
        <fullName evidence="2">CDP-glucose 4,6-dehydratase</fullName>
    </submittedName>
</protein>
<accession>A6DT22</accession>
<feature type="domain" description="NAD(P)-binding" evidence="1">
    <location>
        <begin position="15"/>
        <end position="328"/>
    </location>
</feature>